<dbReference type="PROSITE" id="PS50045">
    <property type="entry name" value="SIGMA54_INTERACT_4"/>
    <property type="match status" value="1"/>
</dbReference>
<dbReference type="Gene3D" id="1.10.8.60">
    <property type="match status" value="1"/>
</dbReference>
<evidence type="ECO:0000256" key="9">
    <source>
        <dbReference type="ARBA" id="ARBA00023159"/>
    </source>
</evidence>
<reference evidence="15" key="1">
    <citation type="submission" date="2016-11" db="EMBL/GenBank/DDBJ databases">
        <authorList>
            <person name="Varghese N."/>
            <person name="Submissions S."/>
        </authorList>
    </citation>
    <scope>NUCLEOTIDE SEQUENCE [LARGE SCALE GENOMIC DNA]</scope>
    <source>
        <strain evidence="15">DSM 16219</strain>
    </source>
</reference>
<keyword evidence="3 11" id="KW-0597">Phosphoprotein</keyword>
<keyword evidence="5" id="KW-0067">ATP-binding</keyword>
<dbReference type="InterPro" id="IPR001789">
    <property type="entry name" value="Sig_transdc_resp-reg_receiver"/>
</dbReference>
<dbReference type="FunFam" id="3.40.50.300:FF:000006">
    <property type="entry name" value="DNA-binding transcriptional regulator NtrC"/>
    <property type="match status" value="1"/>
</dbReference>
<dbReference type="SMART" id="SM00382">
    <property type="entry name" value="AAA"/>
    <property type="match status" value="1"/>
</dbReference>
<dbReference type="PROSITE" id="PS00676">
    <property type="entry name" value="SIGMA54_INTERACT_2"/>
    <property type="match status" value="1"/>
</dbReference>
<organism evidence="14 15">
    <name type="scientific">Desulfatibacillum alkenivorans DSM 16219</name>
    <dbReference type="NCBI Taxonomy" id="1121393"/>
    <lineage>
        <taxon>Bacteria</taxon>
        <taxon>Pseudomonadati</taxon>
        <taxon>Thermodesulfobacteriota</taxon>
        <taxon>Desulfobacteria</taxon>
        <taxon>Desulfobacterales</taxon>
        <taxon>Desulfatibacillaceae</taxon>
        <taxon>Desulfatibacillum</taxon>
    </lineage>
</organism>
<dbReference type="InterPro" id="IPR011006">
    <property type="entry name" value="CheY-like_superfamily"/>
</dbReference>
<dbReference type="InterPro" id="IPR009057">
    <property type="entry name" value="Homeodomain-like_sf"/>
</dbReference>
<dbReference type="SUPFAM" id="SSF46689">
    <property type="entry name" value="Homeodomain-like"/>
    <property type="match status" value="1"/>
</dbReference>
<evidence type="ECO:0000256" key="11">
    <source>
        <dbReference type="PROSITE-ProRule" id="PRU00169"/>
    </source>
</evidence>
<dbReference type="InterPro" id="IPR058031">
    <property type="entry name" value="AAA_lid_NorR"/>
</dbReference>
<evidence type="ECO:0000256" key="2">
    <source>
        <dbReference type="ARBA" id="ARBA00022490"/>
    </source>
</evidence>
<evidence type="ECO:0000256" key="8">
    <source>
        <dbReference type="ARBA" id="ARBA00023125"/>
    </source>
</evidence>
<evidence type="ECO:0000259" key="12">
    <source>
        <dbReference type="PROSITE" id="PS50045"/>
    </source>
</evidence>
<feature type="domain" description="Response regulatory" evidence="13">
    <location>
        <begin position="8"/>
        <end position="122"/>
    </location>
</feature>
<keyword evidence="8" id="KW-0238">DNA-binding</keyword>
<dbReference type="OrthoDB" id="9763792at2"/>
<dbReference type="InterPro" id="IPR002078">
    <property type="entry name" value="Sigma_54_int"/>
</dbReference>
<feature type="modified residue" description="4-aspartylphosphate" evidence="11">
    <location>
        <position position="57"/>
    </location>
</feature>
<gene>
    <name evidence="14" type="ORF">SAMN02745216_04113</name>
</gene>
<dbReference type="PROSITE" id="PS50110">
    <property type="entry name" value="RESPONSE_REGULATORY"/>
    <property type="match status" value="1"/>
</dbReference>
<feature type="domain" description="Sigma-54 factor interaction" evidence="12">
    <location>
        <begin position="147"/>
        <end position="376"/>
    </location>
</feature>
<comment type="subcellular location">
    <subcellularLocation>
        <location evidence="1">Cytoplasm</location>
    </subcellularLocation>
</comment>
<keyword evidence="7" id="KW-0805">Transcription regulation</keyword>
<dbReference type="PROSITE" id="PS00688">
    <property type="entry name" value="SIGMA54_INTERACT_3"/>
    <property type="match status" value="1"/>
</dbReference>
<dbReference type="GO" id="GO:0005737">
    <property type="term" value="C:cytoplasm"/>
    <property type="evidence" value="ECO:0007669"/>
    <property type="project" value="UniProtKB-SubCell"/>
</dbReference>
<dbReference type="FunFam" id="3.40.50.2300:FF:000018">
    <property type="entry name" value="DNA-binding transcriptional regulator NtrC"/>
    <property type="match status" value="1"/>
</dbReference>
<dbReference type="PANTHER" id="PTHR32071">
    <property type="entry name" value="TRANSCRIPTIONAL REGULATORY PROTEIN"/>
    <property type="match status" value="1"/>
</dbReference>
<dbReference type="PRINTS" id="PR01590">
    <property type="entry name" value="HTHFIS"/>
</dbReference>
<sequence length="459" mass="51395">MNLEKKADILVVDDDEGHRKTLYTVIKSWGYNVKTAEDGSIAVDMVREGPYDVILMDVRMAEMDGIQALKLIKEYNPSIPVLIMTAYSSVESAIEAMKTGAYDYLTKPLDFEDLRLTIERAREYAGLKEENKELKQALGFRAGLRDIIGKSSVMKELTDMVSMIAPTEATVLITGESGTGKELVARSIHEGSQRKDGPLVVLNCAALTETLLESELFGHEKGAFTGADKKRDGRFVQADKGTLFLDEIGEMPLTMQAKLLRAIQEKEVQRVGSDATVKVDVRIIAATNRDLEQEVADGKFREDLFYRLNVVTLRIPPLREREGDVHLLAQYFLDKFAERNRKHVKGITPQAMDMLLKHPWPGNVRELENAMERAVILLTGEFITEKELPLGICGPVCDDEPMEPVVEQEPILQSLEEVEKKAILTTLRAVDGNKSEAARRLGITRKTLHSKLAKYGYTD</sequence>
<dbReference type="Pfam" id="PF02954">
    <property type="entry name" value="HTH_8"/>
    <property type="match status" value="1"/>
</dbReference>
<dbReference type="SUPFAM" id="SSF52540">
    <property type="entry name" value="P-loop containing nucleoside triphosphate hydrolases"/>
    <property type="match status" value="1"/>
</dbReference>
<dbReference type="Gene3D" id="1.10.10.60">
    <property type="entry name" value="Homeodomain-like"/>
    <property type="match status" value="1"/>
</dbReference>
<dbReference type="AlphaFoldDB" id="A0A1M6VHB8"/>
<dbReference type="STRING" id="1121393.SAMN02745216_04113"/>
<evidence type="ECO:0000313" key="14">
    <source>
        <dbReference type="EMBL" id="SHK80903.1"/>
    </source>
</evidence>
<dbReference type="Gene3D" id="3.40.50.2300">
    <property type="match status" value="1"/>
</dbReference>
<dbReference type="SUPFAM" id="SSF52172">
    <property type="entry name" value="CheY-like"/>
    <property type="match status" value="1"/>
</dbReference>
<evidence type="ECO:0000256" key="5">
    <source>
        <dbReference type="ARBA" id="ARBA00022840"/>
    </source>
</evidence>
<evidence type="ECO:0000256" key="1">
    <source>
        <dbReference type="ARBA" id="ARBA00004496"/>
    </source>
</evidence>
<evidence type="ECO:0000256" key="7">
    <source>
        <dbReference type="ARBA" id="ARBA00023015"/>
    </source>
</evidence>
<keyword evidence="2" id="KW-0963">Cytoplasm</keyword>
<dbReference type="Pfam" id="PF00158">
    <property type="entry name" value="Sigma54_activat"/>
    <property type="match status" value="1"/>
</dbReference>
<keyword evidence="4" id="KW-0547">Nucleotide-binding</keyword>
<dbReference type="SMART" id="SM00448">
    <property type="entry name" value="REC"/>
    <property type="match status" value="1"/>
</dbReference>
<name>A0A1M6VHB8_9BACT</name>
<protein>
    <submittedName>
        <fullName evidence="14">Two-component system, NtrC family, response regulator HydG</fullName>
    </submittedName>
</protein>
<dbReference type="InterPro" id="IPR003593">
    <property type="entry name" value="AAA+_ATPase"/>
</dbReference>
<dbReference type="InterPro" id="IPR025943">
    <property type="entry name" value="Sigma_54_int_dom_ATP-bd_2"/>
</dbReference>
<dbReference type="FunFam" id="1.10.8.60:FF:000014">
    <property type="entry name" value="DNA-binding transcriptional regulator NtrC"/>
    <property type="match status" value="1"/>
</dbReference>
<keyword evidence="6" id="KW-0902">Two-component regulatory system</keyword>
<evidence type="ECO:0000256" key="10">
    <source>
        <dbReference type="ARBA" id="ARBA00023163"/>
    </source>
</evidence>
<evidence type="ECO:0000256" key="3">
    <source>
        <dbReference type="ARBA" id="ARBA00022553"/>
    </source>
</evidence>
<evidence type="ECO:0000313" key="15">
    <source>
        <dbReference type="Proteomes" id="UP000183994"/>
    </source>
</evidence>
<accession>A0A1M6VHB8</accession>
<dbReference type="PANTHER" id="PTHR32071:SF117">
    <property type="entry name" value="PTS-DEPENDENT DIHYDROXYACETONE KINASE OPERON REGULATORY PROTEIN-RELATED"/>
    <property type="match status" value="1"/>
</dbReference>
<dbReference type="InterPro" id="IPR025662">
    <property type="entry name" value="Sigma_54_int_dom_ATP-bd_1"/>
</dbReference>
<dbReference type="GO" id="GO:0006355">
    <property type="term" value="P:regulation of DNA-templated transcription"/>
    <property type="evidence" value="ECO:0007669"/>
    <property type="project" value="InterPro"/>
</dbReference>
<dbReference type="InterPro" id="IPR002197">
    <property type="entry name" value="HTH_Fis"/>
</dbReference>
<dbReference type="CDD" id="cd00009">
    <property type="entry name" value="AAA"/>
    <property type="match status" value="1"/>
</dbReference>
<dbReference type="GO" id="GO:0000160">
    <property type="term" value="P:phosphorelay signal transduction system"/>
    <property type="evidence" value="ECO:0007669"/>
    <property type="project" value="UniProtKB-KW"/>
</dbReference>
<dbReference type="GO" id="GO:0005524">
    <property type="term" value="F:ATP binding"/>
    <property type="evidence" value="ECO:0007669"/>
    <property type="project" value="UniProtKB-KW"/>
</dbReference>
<keyword evidence="9" id="KW-0010">Activator</keyword>
<dbReference type="RefSeq" id="WP_073478140.1">
    <property type="nucleotide sequence ID" value="NZ_FQZU01000034.1"/>
</dbReference>
<dbReference type="InterPro" id="IPR027417">
    <property type="entry name" value="P-loop_NTPase"/>
</dbReference>
<dbReference type="Proteomes" id="UP000183994">
    <property type="component" value="Unassembled WGS sequence"/>
</dbReference>
<dbReference type="GO" id="GO:0043565">
    <property type="term" value="F:sequence-specific DNA binding"/>
    <property type="evidence" value="ECO:0007669"/>
    <property type="project" value="InterPro"/>
</dbReference>
<dbReference type="Gene3D" id="3.40.50.300">
    <property type="entry name" value="P-loop containing nucleotide triphosphate hydrolases"/>
    <property type="match status" value="1"/>
</dbReference>
<evidence type="ECO:0000259" key="13">
    <source>
        <dbReference type="PROSITE" id="PS50110"/>
    </source>
</evidence>
<keyword evidence="15" id="KW-1185">Reference proteome</keyword>
<proteinExistence type="predicted"/>
<dbReference type="PROSITE" id="PS00675">
    <property type="entry name" value="SIGMA54_INTERACT_1"/>
    <property type="match status" value="1"/>
</dbReference>
<dbReference type="InterPro" id="IPR025944">
    <property type="entry name" value="Sigma_54_int_dom_CS"/>
</dbReference>
<evidence type="ECO:0000256" key="4">
    <source>
        <dbReference type="ARBA" id="ARBA00022741"/>
    </source>
</evidence>
<dbReference type="Pfam" id="PF00072">
    <property type="entry name" value="Response_reg"/>
    <property type="match status" value="1"/>
</dbReference>
<dbReference type="EMBL" id="FQZU01000034">
    <property type="protein sequence ID" value="SHK80903.1"/>
    <property type="molecule type" value="Genomic_DNA"/>
</dbReference>
<dbReference type="Pfam" id="PF25601">
    <property type="entry name" value="AAA_lid_14"/>
    <property type="match status" value="1"/>
</dbReference>
<evidence type="ECO:0000256" key="6">
    <source>
        <dbReference type="ARBA" id="ARBA00023012"/>
    </source>
</evidence>
<keyword evidence="10" id="KW-0804">Transcription</keyword>